<keyword evidence="4 11" id="KW-0443">Lipid metabolism</keyword>
<dbReference type="Proteomes" id="UP000009374">
    <property type="component" value="Unassembled WGS sequence"/>
</dbReference>
<feature type="active site" description="Schiff-base intermediate with substrate; via pyruvic acid" evidence="11">
    <location>
        <position position="181"/>
    </location>
</feature>
<evidence type="ECO:0000256" key="3">
    <source>
        <dbReference type="ARBA" id="ARBA00022793"/>
    </source>
</evidence>
<evidence type="ECO:0000256" key="9">
    <source>
        <dbReference type="ARBA" id="ARBA00023264"/>
    </source>
</evidence>
<keyword evidence="7 11" id="KW-0594">Phospholipid biosynthesis</keyword>
<comment type="cofactor">
    <cofactor evidence="11">
        <name>pyruvate</name>
        <dbReference type="ChEBI" id="CHEBI:15361"/>
    </cofactor>
    <text evidence="11">Binds 1 pyruvoyl group covalently per subunit.</text>
</comment>
<keyword evidence="2 11" id="KW-0444">Lipid biosynthesis</keyword>
<comment type="subunit">
    <text evidence="11">Heterodimer of a large membrane-associated beta subunit and a small pyruvoyl-containing alpha subunit.</text>
</comment>
<dbReference type="EMBL" id="GG693878">
    <property type="protein sequence ID" value="EES52250.1"/>
    <property type="molecule type" value="Genomic_DNA"/>
</dbReference>
<accession>C6HYG5</accession>
<comment type="similarity">
    <text evidence="11">Belongs to the phosphatidylserine decarboxylase family. PSD-A subfamily.</text>
</comment>
<comment type="function">
    <text evidence="11">Catalyzes the formation of phosphatidylethanolamine (PtdEtn) from phosphatidylserine (PtdSer).</text>
</comment>
<feature type="transmembrane region" description="Helical" evidence="12">
    <location>
        <begin position="20"/>
        <end position="49"/>
    </location>
</feature>
<keyword evidence="12" id="KW-0812">Transmembrane</keyword>
<dbReference type="GO" id="GO:0004609">
    <property type="term" value="F:phosphatidylserine decarboxylase activity"/>
    <property type="evidence" value="ECO:0007669"/>
    <property type="project" value="UniProtKB-UniRule"/>
</dbReference>
<comment type="subcellular location">
    <subcellularLocation>
        <location evidence="11">Cell membrane</location>
        <topology evidence="11">Peripheral membrane protein</topology>
    </subcellularLocation>
</comment>
<keyword evidence="10 11" id="KW-0670">Pyruvate</keyword>
<evidence type="ECO:0000313" key="13">
    <source>
        <dbReference type="EMBL" id="EES52250.1"/>
    </source>
</evidence>
<dbReference type="InterPro" id="IPR033175">
    <property type="entry name" value="PSD-A"/>
</dbReference>
<dbReference type="AlphaFoldDB" id="C6HYG5"/>
<dbReference type="UniPathway" id="UPA00558">
    <property type="reaction ID" value="UER00616"/>
</dbReference>
<dbReference type="GO" id="GO:0005886">
    <property type="term" value="C:plasma membrane"/>
    <property type="evidence" value="ECO:0007669"/>
    <property type="project" value="UniProtKB-SubCell"/>
</dbReference>
<evidence type="ECO:0000256" key="5">
    <source>
        <dbReference type="ARBA" id="ARBA00023136"/>
    </source>
</evidence>
<evidence type="ECO:0000256" key="4">
    <source>
        <dbReference type="ARBA" id="ARBA00023098"/>
    </source>
</evidence>
<evidence type="ECO:0000256" key="6">
    <source>
        <dbReference type="ARBA" id="ARBA00023145"/>
    </source>
</evidence>
<organism evidence="13 14">
    <name type="scientific">Leptospirillum ferrodiazotrophum</name>
    <dbReference type="NCBI Taxonomy" id="412449"/>
    <lineage>
        <taxon>Bacteria</taxon>
        <taxon>Pseudomonadati</taxon>
        <taxon>Nitrospirota</taxon>
        <taxon>Nitrospiria</taxon>
        <taxon>Nitrospirales</taxon>
        <taxon>Nitrospiraceae</taxon>
        <taxon>Leptospirillum</taxon>
    </lineage>
</organism>
<keyword evidence="3 11" id="KW-0210">Decarboxylase</keyword>
<dbReference type="GO" id="GO:0006646">
    <property type="term" value="P:phosphatidylethanolamine biosynthetic process"/>
    <property type="evidence" value="ECO:0007669"/>
    <property type="project" value="UniProtKB-UniRule"/>
</dbReference>
<comment type="catalytic activity">
    <reaction evidence="11">
        <text>a 1,2-diacyl-sn-glycero-3-phospho-L-serine + H(+) = a 1,2-diacyl-sn-glycero-3-phosphoethanolamine + CO2</text>
        <dbReference type="Rhea" id="RHEA:20828"/>
        <dbReference type="ChEBI" id="CHEBI:15378"/>
        <dbReference type="ChEBI" id="CHEBI:16526"/>
        <dbReference type="ChEBI" id="CHEBI:57262"/>
        <dbReference type="ChEBI" id="CHEBI:64612"/>
        <dbReference type="EC" id="4.1.1.65"/>
    </reaction>
</comment>
<sequence>MKVGPDHFRTPIAREGIPFILIAGILAAVLFSLSKVLGVVGLLLVAFVVNFFRNPPRRVPAGPPGRIVSPADGKIVVAETGPTGRVKVSIFMNVFNVHLNRIPVDGTVTGVTYFPGVFMNASFDKASEQNERNRVEMRTEKGESLTMVQVAGLVARRILCYAEPGETLAAGTIYGLIRFGSRVDLDLPAGTTLSVRLGETVKGGETVLGTLP</sequence>
<reference evidence="13 14" key="1">
    <citation type="journal article" date="2009" name="Appl. Environ. Microbiol.">
        <title>Community genomic and proteomic analyses of chemoautotrophic iron-oxidizing "Leptospirillum rubarum" (Group II) and "Leptospirillum ferrodiazotrophum" (Group III) bacteria in acid mine drainage biofilms.</title>
        <authorList>
            <person name="Goltsman D.S."/>
            <person name="Denef V.J."/>
            <person name="Singer S.W."/>
            <person name="VerBerkmoes N.C."/>
            <person name="Lefsrud M."/>
            <person name="Mueller R.S."/>
            <person name="Dick G.J."/>
            <person name="Sun C.L."/>
            <person name="Wheeler K.E."/>
            <person name="Zemla A."/>
            <person name="Baker B.J."/>
            <person name="Hauser L."/>
            <person name="Land M."/>
            <person name="Shah M.B."/>
            <person name="Thelen M.P."/>
            <person name="Hettich R.L."/>
            <person name="Banfield J.F."/>
        </authorList>
    </citation>
    <scope>NUCLEOTIDE SEQUENCE [LARGE SCALE GENOMIC DNA]</scope>
</reference>
<gene>
    <name evidence="11" type="primary">psd</name>
    <name evidence="13" type="ORF">UBAL3_94240041</name>
</gene>
<dbReference type="InterPro" id="IPR003817">
    <property type="entry name" value="PS_Dcarbxylase"/>
</dbReference>
<evidence type="ECO:0000256" key="12">
    <source>
        <dbReference type="SAM" id="Phobius"/>
    </source>
</evidence>
<evidence type="ECO:0000313" key="14">
    <source>
        <dbReference type="Proteomes" id="UP000009374"/>
    </source>
</evidence>
<evidence type="ECO:0000256" key="7">
    <source>
        <dbReference type="ARBA" id="ARBA00023209"/>
    </source>
</evidence>
<name>C6HYG5_9BACT</name>
<proteinExistence type="inferred from homology"/>
<keyword evidence="5 11" id="KW-0472">Membrane</keyword>
<evidence type="ECO:0000256" key="11">
    <source>
        <dbReference type="HAMAP-Rule" id="MF_00664"/>
    </source>
</evidence>
<comment type="pathway">
    <text evidence="11">Phospholipid metabolism; phosphatidylethanolamine biosynthesis; phosphatidylethanolamine from CDP-diacylglycerol: step 2/2.</text>
</comment>
<feature type="modified residue" description="Pyruvic acid (Ser); by autocatalysis" evidence="11">
    <location>
        <position position="181"/>
    </location>
</feature>
<keyword evidence="12" id="KW-1133">Transmembrane helix</keyword>
<evidence type="ECO:0000256" key="1">
    <source>
        <dbReference type="ARBA" id="ARBA00022475"/>
    </source>
</evidence>
<keyword evidence="6 11" id="KW-0865">Zymogen</keyword>
<dbReference type="PANTHER" id="PTHR35809:SF1">
    <property type="entry name" value="ARCHAETIDYLSERINE DECARBOXYLASE PROENZYME-RELATED"/>
    <property type="match status" value="1"/>
</dbReference>
<evidence type="ECO:0000256" key="8">
    <source>
        <dbReference type="ARBA" id="ARBA00023239"/>
    </source>
</evidence>
<evidence type="ECO:0000256" key="2">
    <source>
        <dbReference type="ARBA" id="ARBA00022516"/>
    </source>
</evidence>
<dbReference type="NCBIfam" id="NF003678">
    <property type="entry name" value="PRK05305.1-2"/>
    <property type="match status" value="1"/>
</dbReference>
<dbReference type="EC" id="4.1.1.65" evidence="11"/>
<keyword evidence="9 11" id="KW-1208">Phospholipid metabolism</keyword>
<evidence type="ECO:0000256" key="10">
    <source>
        <dbReference type="ARBA" id="ARBA00023317"/>
    </source>
</evidence>
<comment type="PTM">
    <text evidence="11">Is synthesized initially as an inactive proenzyme. Formation of the active enzyme involves a self-maturation process in which the active site pyruvoyl group is generated from an internal serine residue via an autocatalytic post-translational modification. Two non-identical subunits are generated from the proenzyme in this reaction, and the pyruvate is formed at the N-terminus of the alpha chain, which is derived from the carboxyl end of the proenzyme. The post-translation cleavage follows an unusual pathway, termed non-hydrolytic serinolysis, in which the side chain hydroxyl group of the serine supplies its oxygen atom to form the C-terminus of the beta chain, while the remainder of the serine residue undergoes an oxidative deamination to produce ammonia and the pyruvoyl prosthetic group on the alpha chain.</text>
</comment>
<feature type="site" description="Cleavage (non-hydrolytic); by autocatalysis" evidence="11">
    <location>
        <begin position="180"/>
        <end position="181"/>
    </location>
</feature>
<keyword evidence="1 11" id="KW-1003">Cell membrane</keyword>
<protein>
    <recommendedName>
        <fullName evidence="11">Phosphatidylserine decarboxylase proenzyme</fullName>
        <ecNumber evidence="11">4.1.1.65</ecNumber>
    </recommendedName>
    <component>
        <recommendedName>
            <fullName evidence="11">Phosphatidylserine decarboxylase alpha chain</fullName>
        </recommendedName>
    </component>
    <component>
        <recommendedName>
            <fullName evidence="11">Phosphatidylserine decarboxylase beta chain</fullName>
        </recommendedName>
    </component>
</protein>
<keyword evidence="14" id="KW-1185">Reference proteome</keyword>
<dbReference type="Pfam" id="PF02666">
    <property type="entry name" value="PS_Dcarbxylase"/>
    <property type="match status" value="1"/>
</dbReference>
<dbReference type="HAMAP" id="MF_00664">
    <property type="entry name" value="PS_decarb_PSD_A"/>
    <property type="match status" value="1"/>
</dbReference>
<feature type="chain" id="PRO_5023471096" description="Phosphatidylserine decarboxylase beta chain" evidence="11">
    <location>
        <begin position="1"/>
        <end position="180"/>
    </location>
</feature>
<dbReference type="PANTHER" id="PTHR35809">
    <property type="entry name" value="ARCHAETIDYLSERINE DECARBOXYLASE PROENZYME-RELATED"/>
    <property type="match status" value="1"/>
</dbReference>
<keyword evidence="8 11" id="KW-0456">Lyase</keyword>
<feature type="chain" id="PRO_5023471095" description="Phosphatidylserine decarboxylase alpha chain" evidence="11">
    <location>
        <begin position="181"/>
        <end position="212"/>
    </location>
</feature>